<sequence length="69" mass="7955">MSSIKTKNKELRKRSSFVERRIEKLEKLIEEVPTTFILGLRCCSRICLLFLSPKVLSVQLSLLLSKSTD</sequence>
<evidence type="ECO:0000313" key="1">
    <source>
        <dbReference type="EMBL" id="KAI4345258.1"/>
    </source>
</evidence>
<reference evidence="1 2" key="1">
    <citation type="journal article" date="2022" name="DNA Res.">
        <title>Chromosomal-level genome assembly of the orchid tree Bauhinia variegata (Leguminosae; Cercidoideae) supports the allotetraploid origin hypothesis of Bauhinia.</title>
        <authorList>
            <person name="Zhong Y."/>
            <person name="Chen Y."/>
            <person name="Zheng D."/>
            <person name="Pang J."/>
            <person name="Liu Y."/>
            <person name="Luo S."/>
            <person name="Meng S."/>
            <person name="Qian L."/>
            <person name="Wei D."/>
            <person name="Dai S."/>
            <person name="Zhou R."/>
        </authorList>
    </citation>
    <scope>NUCLEOTIDE SEQUENCE [LARGE SCALE GENOMIC DNA]</scope>
    <source>
        <strain evidence="1">BV-YZ2020</strain>
    </source>
</reference>
<comment type="caution">
    <text evidence="1">The sequence shown here is derived from an EMBL/GenBank/DDBJ whole genome shotgun (WGS) entry which is preliminary data.</text>
</comment>
<keyword evidence="2" id="KW-1185">Reference proteome</keyword>
<proteinExistence type="predicted"/>
<dbReference type="EMBL" id="CM039430">
    <property type="protein sequence ID" value="KAI4345258.1"/>
    <property type="molecule type" value="Genomic_DNA"/>
</dbReference>
<accession>A0ACB9P9Z6</accession>
<evidence type="ECO:0000313" key="2">
    <source>
        <dbReference type="Proteomes" id="UP000828941"/>
    </source>
</evidence>
<organism evidence="1 2">
    <name type="scientific">Bauhinia variegata</name>
    <name type="common">Purple orchid tree</name>
    <name type="synonym">Phanera variegata</name>
    <dbReference type="NCBI Taxonomy" id="167791"/>
    <lineage>
        <taxon>Eukaryota</taxon>
        <taxon>Viridiplantae</taxon>
        <taxon>Streptophyta</taxon>
        <taxon>Embryophyta</taxon>
        <taxon>Tracheophyta</taxon>
        <taxon>Spermatophyta</taxon>
        <taxon>Magnoliopsida</taxon>
        <taxon>eudicotyledons</taxon>
        <taxon>Gunneridae</taxon>
        <taxon>Pentapetalae</taxon>
        <taxon>rosids</taxon>
        <taxon>fabids</taxon>
        <taxon>Fabales</taxon>
        <taxon>Fabaceae</taxon>
        <taxon>Cercidoideae</taxon>
        <taxon>Cercideae</taxon>
        <taxon>Bauhiniinae</taxon>
        <taxon>Bauhinia</taxon>
    </lineage>
</organism>
<name>A0ACB9P9Z6_BAUVA</name>
<gene>
    <name evidence="1" type="ORF">L6164_012397</name>
</gene>
<dbReference type="Proteomes" id="UP000828941">
    <property type="component" value="Chromosome 5"/>
</dbReference>
<protein>
    <submittedName>
        <fullName evidence="1">Uncharacterized protein</fullName>
    </submittedName>
</protein>